<sequence>MDRVYGLAILTIVAALDSKDGASLPGYKRLRKARNSLWSPFLEGDIEMGAPFLPSQRLRRAVNGSLWNTRGWTFQERVLSERCLFVTEYGFFFQCPRSQIAEEMTWEHEDLKRFLNTSSAISPEILQILSSGHRLRSTLSSLPHLLRTSRHWLPRKFRRLHQAFIARRIAHRQQRDDVRAETMMTGWDIFVQPKDRVGLPDYMAWVQNYTTRQLSFKSDVLSAF</sequence>
<gene>
    <name evidence="2" type="ORF">L207DRAFT_620597</name>
</gene>
<feature type="domain" description="Heterokaryon incompatibility" evidence="1">
    <location>
        <begin position="1"/>
        <end position="76"/>
    </location>
</feature>
<dbReference type="EMBL" id="KZ613942">
    <property type="protein sequence ID" value="PMD43092.1"/>
    <property type="molecule type" value="Genomic_DNA"/>
</dbReference>
<dbReference type="STRING" id="1149755.A0A2J6RX60"/>
<evidence type="ECO:0000313" key="2">
    <source>
        <dbReference type="EMBL" id="PMD43092.1"/>
    </source>
</evidence>
<proteinExistence type="predicted"/>
<dbReference type="PANTHER" id="PTHR33112:SF12">
    <property type="entry name" value="HETEROKARYON INCOMPATIBILITY DOMAIN-CONTAINING PROTEIN"/>
    <property type="match status" value="1"/>
</dbReference>
<keyword evidence="3" id="KW-1185">Reference proteome</keyword>
<evidence type="ECO:0000313" key="3">
    <source>
        <dbReference type="Proteomes" id="UP000235786"/>
    </source>
</evidence>
<dbReference type="AlphaFoldDB" id="A0A2J6RX60"/>
<dbReference type="Pfam" id="PF06985">
    <property type="entry name" value="HET"/>
    <property type="match status" value="1"/>
</dbReference>
<dbReference type="InterPro" id="IPR010730">
    <property type="entry name" value="HET"/>
</dbReference>
<name>A0A2J6RX60_HYAVF</name>
<evidence type="ECO:0000259" key="1">
    <source>
        <dbReference type="Pfam" id="PF06985"/>
    </source>
</evidence>
<reference evidence="2 3" key="1">
    <citation type="submission" date="2016-04" db="EMBL/GenBank/DDBJ databases">
        <title>A degradative enzymes factory behind the ericoid mycorrhizal symbiosis.</title>
        <authorList>
            <consortium name="DOE Joint Genome Institute"/>
            <person name="Martino E."/>
            <person name="Morin E."/>
            <person name="Grelet G."/>
            <person name="Kuo A."/>
            <person name="Kohler A."/>
            <person name="Daghino S."/>
            <person name="Barry K."/>
            <person name="Choi C."/>
            <person name="Cichocki N."/>
            <person name="Clum A."/>
            <person name="Copeland A."/>
            <person name="Hainaut M."/>
            <person name="Haridas S."/>
            <person name="Labutti K."/>
            <person name="Lindquist E."/>
            <person name="Lipzen A."/>
            <person name="Khouja H.-R."/>
            <person name="Murat C."/>
            <person name="Ohm R."/>
            <person name="Olson A."/>
            <person name="Spatafora J."/>
            <person name="Veneault-Fourrey C."/>
            <person name="Henrissat B."/>
            <person name="Grigoriev I."/>
            <person name="Martin F."/>
            <person name="Perotto S."/>
        </authorList>
    </citation>
    <scope>NUCLEOTIDE SEQUENCE [LARGE SCALE GENOMIC DNA]</scope>
    <source>
        <strain evidence="2 3">F</strain>
    </source>
</reference>
<dbReference type="PANTHER" id="PTHR33112">
    <property type="entry name" value="DOMAIN PROTEIN, PUTATIVE-RELATED"/>
    <property type="match status" value="1"/>
</dbReference>
<protein>
    <recommendedName>
        <fullName evidence="1">Heterokaryon incompatibility domain-containing protein</fullName>
    </recommendedName>
</protein>
<dbReference type="Proteomes" id="UP000235786">
    <property type="component" value="Unassembled WGS sequence"/>
</dbReference>
<dbReference type="OrthoDB" id="5135333at2759"/>
<accession>A0A2J6RX60</accession>
<organism evidence="2 3">
    <name type="scientific">Hyaloscypha variabilis (strain UAMH 11265 / GT02V1 / F)</name>
    <name type="common">Meliniomyces variabilis</name>
    <dbReference type="NCBI Taxonomy" id="1149755"/>
    <lineage>
        <taxon>Eukaryota</taxon>
        <taxon>Fungi</taxon>
        <taxon>Dikarya</taxon>
        <taxon>Ascomycota</taxon>
        <taxon>Pezizomycotina</taxon>
        <taxon>Leotiomycetes</taxon>
        <taxon>Helotiales</taxon>
        <taxon>Hyaloscyphaceae</taxon>
        <taxon>Hyaloscypha</taxon>
        <taxon>Hyaloscypha variabilis</taxon>
    </lineage>
</organism>